<dbReference type="PANTHER" id="PTHR23419">
    <property type="entry name" value="DIVALENT CATION TOLERANCE CUTA-RELATED"/>
    <property type="match status" value="1"/>
</dbReference>
<organism evidence="2 3">
    <name type="scientific">Apatococcus fuscideae</name>
    <dbReference type="NCBI Taxonomy" id="2026836"/>
    <lineage>
        <taxon>Eukaryota</taxon>
        <taxon>Viridiplantae</taxon>
        <taxon>Chlorophyta</taxon>
        <taxon>core chlorophytes</taxon>
        <taxon>Trebouxiophyceae</taxon>
        <taxon>Chlorellales</taxon>
        <taxon>Chlorellaceae</taxon>
        <taxon>Apatococcus</taxon>
    </lineage>
</organism>
<dbReference type="EMBL" id="JALJOV010001817">
    <property type="protein sequence ID" value="KAK9840527.1"/>
    <property type="molecule type" value="Genomic_DNA"/>
</dbReference>
<sequence>MHLRSVSLLSFLTANVPRLTKLRTTPPAFAAAQPSSVSAGGLIDKAADASSSTRLYSLSGNAADTMTSKNSAQSASAVVVYVTVPDDSVAKSLASTVVVHKLAACVSIIPGIQSVYWWEKQSQH</sequence>
<dbReference type="SUPFAM" id="SSF54913">
    <property type="entry name" value="GlnB-like"/>
    <property type="match status" value="1"/>
</dbReference>
<comment type="caution">
    <text evidence="2">The sequence shown here is derived from an EMBL/GenBank/DDBJ whole genome shotgun (WGS) entry which is preliminary data.</text>
</comment>
<reference evidence="2 3" key="1">
    <citation type="journal article" date="2024" name="Nat. Commun.">
        <title>Phylogenomics reveals the evolutionary origins of lichenization in chlorophyte algae.</title>
        <authorList>
            <person name="Puginier C."/>
            <person name="Libourel C."/>
            <person name="Otte J."/>
            <person name="Skaloud P."/>
            <person name="Haon M."/>
            <person name="Grisel S."/>
            <person name="Petersen M."/>
            <person name="Berrin J.G."/>
            <person name="Delaux P.M."/>
            <person name="Dal Grande F."/>
            <person name="Keller J."/>
        </authorList>
    </citation>
    <scope>NUCLEOTIDE SEQUENCE [LARGE SCALE GENOMIC DNA]</scope>
    <source>
        <strain evidence="2 3">SAG 2523</strain>
    </source>
</reference>
<name>A0AAW1S4G0_9CHLO</name>
<comment type="similarity">
    <text evidence="1">Belongs to the CutA family.</text>
</comment>
<dbReference type="PANTHER" id="PTHR23419:SF8">
    <property type="entry name" value="FI09726P"/>
    <property type="match status" value="1"/>
</dbReference>
<dbReference type="Gene3D" id="3.30.70.120">
    <property type="match status" value="1"/>
</dbReference>
<protein>
    <submittedName>
        <fullName evidence="2">Uncharacterized protein</fullName>
    </submittedName>
</protein>
<evidence type="ECO:0000313" key="2">
    <source>
        <dbReference type="EMBL" id="KAK9840527.1"/>
    </source>
</evidence>
<dbReference type="Proteomes" id="UP001485043">
    <property type="component" value="Unassembled WGS sequence"/>
</dbReference>
<proteinExistence type="inferred from homology"/>
<dbReference type="GO" id="GO:0005507">
    <property type="term" value="F:copper ion binding"/>
    <property type="evidence" value="ECO:0007669"/>
    <property type="project" value="TreeGrafter"/>
</dbReference>
<dbReference type="Pfam" id="PF03091">
    <property type="entry name" value="CutA1"/>
    <property type="match status" value="1"/>
</dbReference>
<keyword evidence="3" id="KW-1185">Reference proteome</keyword>
<dbReference type="InterPro" id="IPR004323">
    <property type="entry name" value="Ion_tolerance_CutA"/>
</dbReference>
<dbReference type="GO" id="GO:0010038">
    <property type="term" value="P:response to metal ion"/>
    <property type="evidence" value="ECO:0007669"/>
    <property type="project" value="InterPro"/>
</dbReference>
<evidence type="ECO:0000256" key="1">
    <source>
        <dbReference type="ARBA" id="ARBA00010169"/>
    </source>
</evidence>
<dbReference type="InterPro" id="IPR015867">
    <property type="entry name" value="N-reg_PII/ATP_PRibTrfase_C"/>
</dbReference>
<accession>A0AAW1S4G0</accession>
<gene>
    <name evidence="2" type="ORF">WJX84_007010</name>
</gene>
<dbReference type="InterPro" id="IPR011322">
    <property type="entry name" value="N-reg_PII-like_a/b"/>
</dbReference>
<evidence type="ECO:0000313" key="3">
    <source>
        <dbReference type="Proteomes" id="UP001485043"/>
    </source>
</evidence>
<dbReference type="AlphaFoldDB" id="A0AAW1S4G0"/>